<dbReference type="NCBIfam" id="TIGR03707">
    <property type="entry name" value="PPK2_P_aer"/>
    <property type="match status" value="1"/>
</dbReference>
<dbReference type="SUPFAM" id="SSF52540">
    <property type="entry name" value="P-loop containing nucleoside triphosphate hydrolases"/>
    <property type="match status" value="1"/>
</dbReference>
<evidence type="ECO:0000256" key="5">
    <source>
        <dbReference type="SAM" id="MobiDB-lite"/>
    </source>
</evidence>
<evidence type="ECO:0000313" key="7">
    <source>
        <dbReference type="EMBL" id="MXU66186.1"/>
    </source>
</evidence>
<dbReference type="InterPro" id="IPR027417">
    <property type="entry name" value="P-loop_NTPase"/>
</dbReference>
<gene>
    <name evidence="7" type="primary">ppk2</name>
    <name evidence="7" type="ORF">GSH16_12080</name>
</gene>
<comment type="function">
    <text evidence="4">Uses inorganic polyphosphate (polyP) as a donor to convert GDP to GTP or ADP to ATP.</text>
</comment>
<dbReference type="EMBL" id="WUWG01000005">
    <property type="protein sequence ID" value="MXU66186.1"/>
    <property type="molecule type" value="Genomic_DNA"/>
</dbReference>
<evidence type="ECO:0000256" key="4">
    <source>
        <dbReference type="RuleBase" id="RU369062"/>
    </source>
</evidence>
<feature type="region of interest" description="Disordered" evidence="5">
    <location>
        <begin position="271"/>
        <end position="295"/>
    </location>
</feature>
<evidence type="ECO:0000256" key="2">
    <source>
        <dbReference type="ARBA" id="ARBA00022679"/>
    </source>
</evidence>
<comment type="subunit">
    <text evidence="4">Homotetramer.</text>
</comment>
<dbReference type="AlphaFoldDB" id="A0A6B0TQG2"/>
<dbReference type="RefSeq" id="WP_160855453.1">
    <property type="nucleotide sequence ID" value="NZ_WUWG01000005.1"/>
</dbReference>
<dbReference type="PANTHER" id="PTHR34383:SF1">
    <property type="entry name" value="ADP-POLYPHOSPHATE PHOSPHOTRANSFERASE"/>
    <property type="match status" value="1"/>
</dbReference>
<dbReference type="InterPro" id="IPR022488">
    <property type="entry name" value="PPK2-related"/>
</dbReference>
<keyword evidence="2 4" id="KW-0808">Transferase</keyword>
<keyword evidence="3 4" id="KW-0418">Kinase</keyword>
<organism evidence="7 8">
    <name type="scientific">Oceanomicrobium pacificus</name>
    <dbReference type="NCBI Taxonomy" id="2692916"/>
    <lineage>
        <taxon>Bacteria</taxon>
        <taxon>Pseudomonadati</taxon>
        <taxon>Pseudomonadota</taxon>
        <taxon>Alphaproteobacteria</taxon>
        <taxon>Rhodobacterales</taxon>
        <taxon>Paracoccaceae</taxon>
        <taxon>Oceanomicrobium</taxon>
    </lineage>
</organism>
<dbReference type="InterPro" id="IPR022486">
    <property type="entry name" value="PPK2_PA0141"/>
</dbReference>
<accession>A0A6B0TQG2</accession>
<evidence type="ECO:0000256" key="1">
    <source>
        <dbReference type="ARBA" id="ARBA00009924"/>
    </source>
</evidence>
<dbReference type="InterPro" id="IPR016898">
    <property type="entry name" value="Polyphosphate_phosphotransfera"/>
</dbReference>
<comment type="similarity">
    <text evidence="1 4">Belongs to the polyphosphate kinase 2 (PPK2) family. Class I subfamily.</text>
</comment>
<evidence type="ECO:0000259" key="6">
    <source>
        <dbReference type="Pfam" id="PF03976"/>
    </source>
</evidence>
<evidence type="ECO:0000313" key="8">
    <source>
        <dbReference type="Proteomes" id="UP000436016"/>
    </source>
</evidence>
<name>A0A6B0TQG2_9RHOB</name>
<dbReference type="EC" id="2.7.4.-" evidence="4"/>
<dbReference type="PIRSF" id="PIRSF028756">
    <property type="entry name" value="PPK2_prd"/>
    <property type="match status" value="1"/>
</dbReference>
<keyword evidence="8" id="KW-1185">Reference proteome</keyword>
<dbReference type="PANTHER" id="PTHR34383">
    <property type="entry name" value="POLYPHOSPHATE:AMP PHOSPHOTRANSFERASE-RELATED"/>
    <property type="match status" value="1"/>
</dbReference>
<sequence length="295" mass="33763">MSQDLPFDGAISRYYEKEAPKAVREAIDASGGDPILGPDYPYAEELPKSDYNDQYDALQVELAKMQNWLRDSGQRVVVLFEGRDAAGKGGAIKRVRENMNPRWTRVVALPKPTERQQTQWYFQRYVEHLPAAGELSLFDRSWYNRAVVERVFGFSTDAQRALFFDQVPDFERALVDDGIIFLKIWLTVGRAEQLRRFLARESDPLKQWKLSSIDVKGLSLWDDYTVAIREMLERTHRPGMPWTVIRADDKKRARLEVMRTLLSHVPYEKADPDASIGPDPTLTGGPALMDADLNA</sequence>
<dbReference type="Gene3D" id="3.40.50.300">
    <property type="entry name" value="P-loop containing nucleotide triphosphate hydrolases"/>
    <property type="match status" value="1"/>
</dbReference>
<evidence type="ECO:0000256" key="3">
    <source>
        <dbReference type="ARBA" id="ARBA00022777"/>
    </source>
</evidence>
<dbReference type="GO" id="GO:0006793">
    <property type="term" value="P:phosphorus metabolic process"/>
    <property type="evidence" value="ECO:0007669"/>
    <property type="project" value="InterPro"/>
</dbReference>
<comment type="caution">
    <text evidence="7">The sequence shown here is derived from an EMBL/GenBank/DDBJ whole genome shotgun (WGS) entry which is preliminary data.</text>
</comment>
<dbReference type="Pfam" id="PF03976">
    <property type="entry name" value="PPK2"/>
    <property type="match status" value="1"/>
</dbReference>
<dbReference type="GO" id="GO:0008976">
    <property type="term" value="F:polyphosphate kinase activity"/>
    <property type="evidence" value="ECO:0007669"/>
    <property type="project" value="UniProtKB-UniRule"/>
</dbReference>
<reference evidence="7 8" key="1">
    <citation type="submission" date="2019-12" db="EMBL/GenBank/DDBJ databases">
        <title>Strain KN286 was isolated from seawater, which was collected from Caroline Seamount in the tropical western Pacific.</title>
        <authorList>
            <person name="Wang Q."/>
        </authorList>
    </citation>
    <scope>NUCLEOTIDE SEQUENCE [LARGE SCALE GENOMIC DNA]</scope>
    <source>
        <strain evidence="7 8">KN286</strain>
    </source>
</reference>
<dbReference type="Proteomes" id="UP000436016">
    <property type="component" value="Unassembled WGS sequence"/>
</dbReference>
<protein>
    <recommendedName>
        <fullName evidence="4">ADP/GDP-polyphosphate phosphotransferase</fullName>
        <ecNumber evidence="4">2.7.4.-</ecNumber>
    </recommendedName>
    <alternativeName>
        <fullName evidence="4">Polyphosphate kinase PPK2</fullName>
    </alternativeName>
</protein>
<proteinExistence type="inferred from homology"/>
<feature type="domain" description="Polyphosphate kinase-2-related" evidence="6">
    <location>
        <begin position="47"/>
        <end position="270"/>
    </location>
</feature>